<reference evidence="3 4" key="1">
    <citation type="submission" date="2020-08" db="EMBL/GenBank/DDBJ databases">
        <authorList>
            <person name="Mo P."/>
        </authorList>
    </citation>
    <scope>NUCLEOTIDE SEQUENCE [LARGE SCALE GENOMIC DNA]</scope>
    <source>
        <strain evidence="3 4">CGMCC 4.1532</strain>
    </source>
</reference>
<dbReference type="PRINTS" id="PR00420">
    <property type="entry name" value="RNGMNOXGNASE"/>
</dbReference>
<organism evidence="3 4">
    <name type="scientific">Pseudonocardia petroleophila</name>
    <dbReference type="NCBI Taxonomy" id="37331"/>
    <lineage>
        <taxon>Bacteria</taxon>
        <taxon>Bacillati</taxon>
        <taxon>Actinomycetota</taxon>
        <taxon>Actinomycetes</taxon>
        <taxon>Pseudonocardiales</taxon>
        <taxon>Pseudonocardiaceae</taxon>
        <taxon>Pseudonocardia</taxon>
    </lineage>
</organism>
<accession>A0A7G7MQD1</accession>
<sequence length="435" mass="46788">MVNSERTTCLVVGGGPAGMVLGLLMARAGVEVTVLEKHADFLRDFRGDTVHASTLNLLDELGLGERFAAVPQRRLERITVQLDEGTAHVADMRRLPGAHPHIALVPQWDFLDLLADAAAEEPTFTLRREAEVVGLLRDGSRVTGVRYVDRSDGTEHDVRADLTVACDGRGSAVRAAAALEPRSFGVPMDVWWFRLPRREGDPVGGVGRFSTGHLCVMIDRGEYWQCGYLIRKGGDTALRAAGIGELRRRFGGLLPWMADRTGALESWDDVKLLDVRLERLRRWDLDGLLLIGDAAHAMSPVGGVGINLAVADAVAAARILAPALRSGGLVPPSVLRKVQRRRWWATALVQGAQRIAHRVVLGPVVGATAAAATGAPTGITDDGGLAPAPLASLPFPLRMLQRFPVLQGIPARAVAIGPLPEHAPDWARRAPEPAR</sequence>
<dbReference type="NCBIfam" id="NF004833">
    <property type="entry name" value="PRK06185.1-1"/>
    <property type="match status" value="1"/>
</dbReference>
<dbReference type="NCBIfam" id="NF004834">
    <property type="entry name" value="PRK06185.1-3"/>
    <property type="match status" value="1"/>
</dbReference>
<dbReference type="RefSeq" id="WP_185721790.1">
    <property type="nucleotide sequence ID" value="NZ_BAAAWI010000001.1"/>
</dbReference>
<dbReference type="InterPro" id="IPR036188">
    <property type="entry name" value="FAD/NAD-bd_sf"/>
</dbReference>
<dbReference type="Proteomes" id="UP000515728">
    <property type="component" value="Chromosome"/>
</dbReference>
<name>A0A7G7MQD1_9PSEU</name>
<protein>
    <submittedName>
        <fullName evidence="3">FAD-dependent oxidoreductase</fullName>
    </submittedName>
</protein>
<keyword evidence="4" id="KW-1185">Reference proteome</keyword>
<dbReference type="PANTHER" id="PTHR43476">
    <property type="entry name" value="3-(3-HYDROXY-PHENYL)PROPIONATE/3-HYDROXYCINNAMIC ACID HYDROXYLASE"/>
    <property type="match status" value="1"/>
</dbReference>
<gene>
    <name evidence="3" type="ORF">H6H00_14625</name>
</gene>
<evidence type="ECO:0000256" key="1">
    <source>
        <dbReference type="ARBA" id="ARBA00023002"/>
    </source>
</evidence>
<evidence type="ECO:0000259" key="2">
    <source>
        <dbReference type="Pfam" id="PF01494"/>
    </source>
</evidence>
<dbReference type="PANTHER" id="PTHR43476:SF5">
    <property type="entry name" value="FAD-DEPENDENT MONOOXYGENASE"/>
    <property type="match status" value="1"/>
</dbReference>
<dbReference type="SUPFAM" id="SSF51905">
    <property type="entry name" value="FAD/NAD(P)-binding domain"/>
    <property type="match status" value="1"/>
</dbReference>
<feature type="domain" description="FAD-binding" evidence="2">
    <location>
        <begin position="7"/>
        <end position="325"/>
    </location>
</feature>
<dbReference type="EMBL" id="CP060131">
    <property type="protein sequence ID" value="QNG54992.1"/>
    <property type="molecule type" value="Genomic_DNA"/>
</dbReference>
<dbReference type="InterPro" id="IPR050631">
    <property type="entry name" value="PheA/TfdB_FAD_monoxygenase"/>
</dbReference>
<dbReference type="AlphaFoldDB" id="A0A7G7MQD1"/>
<evidence type="ECO:0000313" key="4">
    <source>
        <dbReference type="Proteomes" id="UP000515728"/>
    </source>
</evidence>
<dbReference type="InterPro" id="IPR002938">
    <property type="entry name" value="FAD-bd"/>
</dbReference>
<evidence type="ECO:0000313" key="3">
    <source>
        <dbReference type="EMBL" id="QNG54992.1"/>
    </source>
</evidence>
<dbReference type="Gene3D" id="3.50.50.60">
    <property type="entry name" value="FAD/NAD(P)-binding domain"/>
    <property type="match status" value="2"/>
</dbReference>
<dbReference type="GO" id="GO:0071949">
    <property type="term" value="F:FAD binding"/>
    <property type="evidence" value="ECO:0007669"/>
    <property type="project" value="InterPro"/>
</dbReference>
<proteinExistence type="predicted"/>
<dbReference type="KEGG" id="ppel:H6H00_14625"/>
<dbReference type="Pfam" id="PF01494">
    <property type="entry name" value="FAD_binding_3"/>
    <property type="match status" value="1"/>
</dbReference>
<dbReference type="GO" id="GO:0016491">
    <property type="term" value="F:oxidoreductase activity"/>
    <property type="evidence" value="ECO:0007669"/>
    <property type="project" value="UniProtKB-KW"/>
</dbReference>
<keyword evidence="1" id="KW-0560">Oxidoreductase</keyword>